<organism evidence="6 7">
    <name type="scientific">Aureobasidium melanogenum</name>
    <name type="common">Aureobasidium pullulans var. melanogenum</name>
    <dbReference type="NCBI Taxonomy" id="46634"/>
    <lineage>
        <taxon>Eukaryota</taxon>
        <taxon>Fungi</taxon>
        <taxon>Dikarya</taxon>
        <taxon>Ascomycota</taxon>
        <taxon>Pezizomycotina</taxon>
        <taxon>Dothideomycetes</taxon>
        <taxon>Dothideomycetidae</taxon>
        <taxon>Dothideales</taxon>
        <taxon>Saccotheciaceae</taxon>
        <taxon>Aureobasidium</taxon>
    </lineage>
</organism>
<dbReference type="InterPro" id="IPR002893">
    <property type="entry name" value="Znf_MYND"/>
</dbReference>
<gene>
    <name evidence="6" type="ORF">KCV03_g7743</name>
</gene>
<proteinExistence type="predicted"/>
<evidence type="ECO:0000256" key="4">
    <source>
        <dbReference type="PROSITE-ProRule" id="PRU00134"/>
    </source>
</evidence>
<reference evidence="6" key="2">
    <citation type="submission" date="2021-08" db="EMBL/GenBank/DDBJ databases">
        <authorList>
            <person name="Gostincar C."/>
            <person name="Sun X."/>
            <person name="Song Z."/>
            <person name="Gunde-Cimerman N."/>
        </authorList>
    </citation>
    <scope>NUCLEOTIDE SEQUENCE</scope>
    <source>
        <strain evidence="6">EXF-8016</strain>
    </source>
</reference>
<dbReference type="SUPFAM" id="SSF144232">
    <property type="entry name" value="HIT/MYND zinc finger-like"/>
    <property type="match status" value="1"/>
</dbReference>
<feature type="non-terminal residue" evidence="6">
    <location>
        <position position="316"/>
    </location>
</feature>
<evidence type="ECO:0000256" key="1">
    <source>
        <dbReference type="ARBA" id="ARBA00022723"/>
    </source>
</evidence>
<evidence type="ECO:0000313" key="6">
    <source>
        <dbReference type="EMBL" id="KAH0216063.1"/>
    </source>
</evidence>
<dbReference type="Pfam" id="PF01753">
    <property type="entry name" value="zf-MYND"/>
    <property type="match status" value="1"/>
</dbReference>
<keyword evidence="3" id="KW-0862">Zinc</keyword>
<evidence type="ECO:0000256" key="2">
    <source>
        <dbReference type="ARBA" id="ARBA00022771"/>
    </source>
</evidence>
<keyword evidence="1" id="KW-0479">Metal-binding</keyword>
<evidence type="ECO:0000256" key="3">
    <source>
        <dbReference type="ARBA" id="ARBA00022833"/>
    </source>
</evidence>
<dbReference type="OrthoDB" id="437457at2759"/>
<name>A0A9P8K607_AURME</name>
<dbReference type="PROSITE" id="PS50865">
    <property type="entry name" value="ZF_MYND_2"/>
    <property type="match status" value="1"/>
</dbReference>
<dbReference type="Gene3D" id="6.10.140.2220">
    <property type="match status" value="1"/>
</dbReference>
<dbReference type="EMBL" id="JAHFYH010000067">
    <property type="protein sequence ID" value="KAH0216063.1"/>
    <property type="molecule type" value="Genomic_DNA"/>
</dbReference>
<reference evidence="6" key="1">
    <citation type="journal article" date="2021" name="J Fungi (Basel)">
        <title>Virulence traits and population genomics of the black yeast Aureobasidium melanogenum.</title>
        <authorList>
            <person name="Cernosa A."/>
            <person name="Sun X."/>
            <person name="Gostincar C."/>
            <person name="Fang C."/>
            <person name="Gunde-Cimerman N."/>
            <person name="Song Z."/>
        </authorList>
    </citation>
    <scope>NUCLEOTIDE SEQUENCE</scope>
    <source>
        <strain evidence="6">EXF-8016</strain>
    </source>
</reference>
<protein>
    <recommendedName>
        <fullName evidence="5">MYND-type domain-containing protein</fullName>
    </recommendedName>
</protein>
<evidence type="ECO:0000259" key="5">
    <source>
        <dbReference type="PROSITE" id="PS50865"/>
    </source>
</evidence>
<evidence type="ECO:0000313" key="7">
    <source>
        <dbReference type="Proteomes" id="UP000767238"/>
    </source>
</evidence>
<dbReference type="Proteomes" id="UP000767238">
    <property type="component" value="Unassembled WGS sequence"/>
</dbReference>
<feature type="domain" description="MYND-type" evidence="5">
    <location>
        <begin position="8"/>
        <end position="43"/>
    </location>
</feature>
<keyword evidence="2 4" id="KW-0863">Zinc-finger</keyword>
<accession>A0A9P8K607</accession>
<dbReference type="AlphaFoldDB" id="A0A9P8K607"/>
<dbReference type="GO" id="GO:0008270">
    <property type="term" value="F:zinc ion binding"/>
    <property type="evidence" value="ECO:0007669"/>
    <property type="project" value="UniProtKB-KW"/>
</dbReference>
<sequence>MTSTNNLCAVCSKPGKLCASCENIHYCGRDCQKADWKVHKLLCRTFKDARDAPGPNMMRVIALHVSRTNPEFSWMSIKPGKVQQPVVGDYFGSHNPLLDTFSFPLDPKTGKQLPLRIVCQTRETFCIDGSLPNRSVYHLTDGSPRQKFAGPMLFFGNSLKSHDGTTIHHVDLDTTHLNVIKVWLSIGFYKPPNEKAYWERLREEIPLNCELGVPPECREQMKKEMRANGQEPPTFGPEDLGSPEFERWHNKVEEYRMKWIVKKLAEKRAKAGQVPSQFLEPMSEEEMAWRTELRVSGRVVDYQAISDMFKLRGRKQ</sequence>
<comment type="caution">
    <text evidence="6">The sequence shown here is derived from an EMBL/GenBank/DDBJ whole genome shotgun (WGS) entry which is preliminary data.</text>
</comment>